<gene>
    <name evidence="5" type="ORF">HU747_20710</name>
</gene>
<dbReference type="RefSeq" id="WP_186598982.1">
    <property type="nucleotide sequence ID" value="NZ_JABWRS010000019.1"/>
</dbReference>
<comment type="similarity">
    <text evidence="1">Belongs to the aldehyde dehydrogenase family.</text>
</comment>
<sequence length="463" mass="49443">MSTPNYAHEAVSLNPSNGQVLARYPYQSPAELEAALQGVQKGFERWREVSVADRAEVLKKMAAALRANKDALAHMEAVEMGKPISQGRAEVEKTANLCEWYAENGPEMLAPQPTSVENNKAFVAYRPLGAVLAVMPWNFPIWQILRGAVPAILSGNPYVLKHAPNVMGCAYLLKETWDQAGLPAGVFEVINVDNAGVSTAINDPRISSIAVTGSTRAGAAIAAQAGAALKKCVLELGGSDPFIVLADADLDEAVAAATIGRFQNTGQICIAAKRIIVEKSIAQAFEEKFKAKVAALEVGDSLSETTYIGPMARYDLRDELDGQVKATISEGARLVLGGKKIPGAGNFYEPTILADVKQGMTSFVQEVFGPVASIIVADDAEHAIELANDSEFGLSGTLWSGDTDRAKELAARIVSGGVFINGYTASDPRVPIGGVKKSGFGRELSHFGLHEFCNIQTIWLDRR</sequence>
<reference evidence="5 6" key="1">
    <citation type="journal article" date="2020" name="Microorganisms">
        <title>Reliable Identification of Environmental Pseudomonas Isolates Using the rpoD Gene.</title>
        <authorList>
            <consortium name="The Broad Institute Genome Sequencing Platform"/>
            <person name="Girard L."/>
            <person name="Lood C."/>
            <person name="Rokni-Zadeh H."/>
            <person name="van Noort V."/>
            <person name="Lavigne R."/>
            <person name="De Mot R."/>
        </authorList>
    </citation>
    <scope>NUCLEOTIDE SEQUENCE [LARGE SCALE GENOMIC DNA]</scope>
    <source>
        <strain evidence="5 6">RW7P2</strain>
    </source>
</reference>
<dbReference type="Gene3D" id="3.40.605.10">
    <property type="entry name" value="Aldehyde Dehydrogenase, Chain A, domain 1"/>
    <property type="match status" value="1"/>
</dbReference>
<keyword evidence="6" id="KW-1185">Reference proteome</keyword>
<dbReference type="PANTHER" id="PTHR43217:SF1">
    <property type="entry name" value="SUCCINATE SEMIALDEHYDE DEHYDROGENASE [NAD(P)+] SAD"/>
    <property type="match status" value="1"/>
</dbReference>
<dbReference type="InterPro" id="IPR016161">
    <property type="entry name" value="Ald_DH/histidinol_DH"/>
</dbReference>
<dbReference type="InterPro" id="IPR016163">
    <property type="entry name" value="Ald_DH_C"/>
</dbReference>
<feature type="domain" description="Aldehyde dehydrogenase" evidence="4">
    <location>
        <begin position="11"/>
        <end position="458"/>
    </location>
</feature>
<accession>A0ABR6VCZ3</accession>
<dbReference type="InterPro" id="IPR015590">
    <property type="entry name" value="Aldehyde_DH_dom"/>
</dbReference>
<dbReference type="Pfam" id="PF00171">
    <property type="entry name" value="Aldedh"/>
    <property type="match status" value="1"/>
</dbReference>
<keyword evidence="3" id="KW-0560">Oxidoreductase</keyword>
<dbReference type="CDD" id="cd07100">
    <property type="entry name" value="ALDH_SSADH1_GabD1"/>
    <property type="match status" value="1"/>
</dbReference>
<evidence type="ECO:0000256" key="2">
    <source>
        <dbReference type="ARBA" id="ARBA00022857"/>
    </source>
</evidence>
<name>A0ABR6VCZ3_9PSED</name>
<dbReference type="InterPro" id="IPR044148">
    <property type="entry name" value="ALDH_GabD1-like"/>
</dbReference>
<dbReference type="SUPFAM" id="SSF53720">
    <property type="entry name" value="ALDH-like"/>
    <property type="match status" value="1"/>
</dbReference>
<keyword evidence="2" id="KW-0521">NADP</keyword>
<dbReference type="Proteomes" id="UP000628086">
    <property type="component" value="Unassembled WGS sequence"/>
</dbReference>
<dbReference type="InterPro" id="IPR016162">
    <property type="entry name" value="Ald_DH_N"/>
</dbReference>
<protein>
    <submittedName>
        <fullName evidence="5">Aldehyde dehydrogenase family protein</fullName>
    </submittedName>
</protein>
<dbReference type="Gene3D" id="3.40.309.10">
    <property type="entry name" value="Aldehyde Dehydrogenase, Chain A, domain 2"/>
    <property type="match status" value="1"/>
</dbReference>
<dbReference type="InterPro" id="IPR047110">
    <property type="entry name" value="GABD/Sad-like"/>
</dbReference>
<dbReference type="PANTHER" id="PTHR43217">
    <property type="entry name" value="SUCCINATE SEMIALDEHYDE DEHYDROGENASE [NAD(P)+] SAD"/>
    <property type="match status" value="1"/>
</dbReference>
<dbReference type="InterPro" id="IPR016160">
    <property type="entry name" value="Ald_DH_CS_CYS"/>
</dbReference>
<evidence type="ECO:0000313" key="5">
    <source>
        <dbReference type="EMBL" id="MBC3478013.1"/>
    </source>
</evidence>
<dbReference type="EMBL" id="JABWRS010000019">
    <property type="protein sequence ID" value="MBC3478013.1"/>
    <property type="molecule type" value="Genomic_DNA"/>
</dbReference>
<proteinExistence type="inferred from homology"/>
<dbReference type="PROSITE" id="PS00070">
    <property type="entry name" value="ALDEHYDE_DEHYDR_CYS"/>
    <property type="match status" value="1"/>
</dbReference>
<evidence type="ECO:0000256" key="1">
    <source>
        <dbReference type="ARBA" id="ARBA00009986"/>
    </source>
</evidence>
<comment type="caution">
    <text evidence="5">The sequence shown here is derived from an EMBL/GenBank/DDBJ whole genome shotgun (WGS) entry which is preliminary data.</text>
</comment>
<organism evidence="5 6">
    <name type="scientific">Pseudomonas taiwanensis</name>
    <dbReference type="NCBI Taxonomy" id="470150"/>
    <lineage>
        <taxon>Bacteria</taxon>
        <taxon>Pseudomonadati</taxon>
        <taxon>Pseudomonadota</taxon>
        <taxon>Gammaproteobacteria</taxon>
        <taxon>Pseudomonadales</taxon>
        <taxon>Pseudomonadaceae</taxon>
        <taxon>Pseudomonas</taxon>
    </lineage>
</organism>
<evidence type="ECO:0000256" key="3">
    <source>
        <dbReference type="ARBA" id="ARBA00023002"/>
    </source>
</evidence>
<evidence type="ECO:0000313" key="6">
    <source>
        <dbReference type="Proteomes" id="UP000628086"/>
    </source>
</evidence>
<evidence type="ECO:0000259" key="4">
    <source>
        <dbReference type="Pfam" id="PF00171"/>
    </source>
</evidence>